<comment type="similarity">
    <text evidence="5">Belongs to the SAT4 family.</text>
</comment>
<comment type="subcellular location">
    <subcellularLocation>
        <location evidence="1">Membrane</location>
        <topology evidence="1">Multi-pass membrane protein</topology>
    </subcellularLocation>
</comment>
<dbReference type="GO" id="GO:0016020">
    <property type="term" value="C:membrane"/>
    <property type="evidence" value="ECO:0007669"/>
    <property type="project" value="UniProtKB-SubCell"/>
</dbReference>
<organism evidence="9 10">
    <name type="scientific">Clohesyomyces aquaticus</name>
    <dbReference type="NCBI Taxonomy" id="1231657"/>
    <lineage>
        <taxon>Eukaryota</taxon>
        <taxon>Fungi</taxon>
        <taxon>Dikarya</taxon>
        <taxon>Ascomycota</taxon>
        <taxon>Pezizomycotina</taxon>
        <taxon>Dothideomycetes</taxon>
        <taxon>Pleosporomycetidae</taxon>
        <taxon>Pleosporales</taxon>
        <taxon>Lindgomycetaceae</taxon>
        <taxon>Clohesyomyces</taxon>
    </lineage>
</organism>
<evidence type="ECO:0000256" key="1">
    <source>
        <dbReference type="ARBA" id="ARBA00004141"/>
    </source>
</evidence>
<evidence type="ECO:0000256" key="5">
    <source>
        <dbReference type="ARBA" id="ARBA00038359"/>
    </source>
</evidence>
<dbReference type="PANTHER" id="PTHR33048">
    <property type="entry name" value="PTH11-LIKE INTEGRAL MEMBRANE PROTEIN (AFU_ORTHOLOGUE AFUA_5G11245)"/>
    <property type="match status" value="1"/>
</dbReference>
<dbReference type="Pfam" id="PF20684">
    <property type="entry name" value="Fung_rhodopsin"/>
    <property type="match status" value="1"/>
</dbReference>
<gene>
    <name evidence="9" type="ORF">BCR34DRAFT_631839</name>
</gene>
<dbReference type="EMBL" id="MCFA01000111">
    <property type="protein sequence ID" value="ORY07130.1"/>
    <property type="molecule type" value="Genomic_DNA"/>
</dbReference>
<dbReference type="AlphaFoldDB" id="A0A1Y1ZA29"/>
<protein>
    <recommendedName>
        <fullName evidence="8">Rhodopsin domain-containing protein</fullName>
    </recommendedName>
</protein>
<evidence type="ECO:0000256" key="3">
    <source>
        <dbReference type="ARBA" id="ARBA00022989"/>
    </source>
</evidence>
<feature type="transmembrane region" description="Helical" evidence="7">
    <location>
        <begin position="20"/>
        <end position="41"/>
    </location>
</feature>
<feature type="transmembrane region" description="Helical" evidence="7">
    <location>
        <begin position="202"/>
        <end position="222"/>
    </location>
</feature>
<accession>A0A1Y1ZA29</accession>
<dbReference type="InterPro" id="IPR049326">
    <property type="entry name" value="Rhodopsin_dom_fungi"/>
</dbReference>
<feature type="transmembrane region" description="Helical" evidence="7">
    <location>
        <begin position="175"/>
        <end position="195"/>
    </location>
</feature>
<keyword evidence="2 7" id="KW-0812">Transmembrane</keyword>
<proteinExistence type="inferred from homology"/>
<name>A0A1Y1ZA29_9PLEO</name>
<sequence length="387" mass="43531">MDQIPPEVLAVLKNEDKGPTTIGVCTVFTVLALISVCLRFFTRIKLVGNVWLEDHFIAASMVRQVHYDNGKHIMFVPLPHIVQILKYLFISIEAYCSALTLTKVSILLQYRRIFTVKELRIPIYIVMGICVAYGVESVLSGVFTCIPVDAFWEISKKPTAKCINEYHLWYANGGLNIFTDLLVAALPVHTIWGLQMARKQKIALTAILTLGWFVCIVSILRLNSLVSIVKHPEDNTWYSPDSVYWSSIECNLAIVCASTPALKPLIVRIIPRFGSRLDSNGKNSKDSKSSKGSKGSKNSEFSKQRNPFIELKDKASQGTIRDDLERGDKRYEISALPAYGLESQKRSNIHVTGDFEQHFEEPERRSESGSQKNLVSGFPRVYPTSGR</sequence>
<evidence type="ECO:0000256" key="2">
    <source>
        <dbReference type="ARBA" id="ARBA00022692"/>
    </source>
</evidence>
<keyword evidence="4 7" id="KW-0472">Membrane</keyword>
<evidence type="ECO:0000256" key="7">
    <source>
        <dbReference type="SAM" id="Phobius"/>
    </source>
</evidence>
<evidence type="ECO:0000259" key="8">
    <source>
        <dbReference type="Pfam" id="PF20684"/>
    </source>
</evidence>
<feature type="compositionally biased region" description="Low complexity" evidence="6">
    <location>
        <begin position="290"/>
        <end position="299"/>
    </location>
</feature>
<evidence type="ECO:0000256" key="6">
    <source>
        <dbReference type="SAM" id="MobiDB-lite"/>
    </source>
</evidence>
<comment type="caution">
    <text evidence="9">The sequence shown here is derived from an EMBL/GenBank/DDBJ whole genome shotgun (WGS) entry which is preliminary data.</text>
</comment>
<feature type="transmembrane region" description="Helical" evidence="7">
    <location>
        <begin position="121"/>
        <end position="143"/>
    </location>
</feature>
<keyword evidence="3 7" id="KW-1133">Transmembrane helix</keyword>
<feature type="region of interest" description="Disordered" evidence="6">
    <location>
        <begin position="278"/>
        <end position="302"/>
    </location>
</feature>
<feature type="domain" description="Rhodopsin" evidence="8">
    <location>
        <begin position="38"/>
        <end position="267"/>
    </location>
</feature>
<dbReference type="InterPro" id="IPR052337">
    <property type="entry name" value="SAT4-like"/>
</dbReference>
<evidence type="ECO:0000313" key="9">
    <source>
        <dbReference type="EMBL" id="ORY07130.1"/>
    </source>
</evidence>
<evidence type="ECO:0000313" key="10">
    <source>
        <dbReference type="Proteomes" id="UP000193144"/>
    </source>
</evidence>
<dbReference type="Proteomes" id="UP000193144">
    <property type="component" value="Unassembled WGS sequence"/>
</dbReference>
<evidence type="ECO:0000256" key="4">
    <source>
        <dbReference type="ARBA" id="ARBA00023136"/>
    </source>
</evidence>
<reference evidence="9 10" key="1">
    <citation type="submission" date="2016-07" db="EMBL/GenBank/DDBJ databases">
        <title>Pervasive Adenine N6-methylation of Active Genes in Fungi.</title>
        <authorList>
            <consortium name="DOE Joint Genome Institute"/>
            <person name="Mondo S.J."/>
            <person name="Dannebaum R.O."/>
            <person name="Kuo R.C."/>
            <person name="Labutti K."/>
            <person name="Haridas S."/>
            <person name="Kuo A."/>
            <person name="Salamov A."/>
            <person name="Ahrendt S.R."/>
            <person name="Lipzen A."/>
            <person name="Sullivan W."/>
            <person name="Andreopoulos W.B."/>
            <person name="Clum A."/>
            <person name="Lindquist E."/>
            <person name="Daum C."/>
            <person name="Ramamoorthy G.K."/>
            <person name="Gryganskyi A."/>
            <person name="Culley D."/>
            <person name="Magnuson J.K."/>
            <person name="James T.Y."/>
            <person name="O'Malley M.A."/>
            <person name="Stajich J.E."/>
            <person name="Spatafora J.W."/>
            <person name="Visel A."/>
            <person name="Grigoriev I.V."/>
        </authorList>
    </citation>
    <scope>NUCLEOTIDE SEQUENCE [LARGE SCALE GENOMIC DNA]</scope>
    <source>
        <strain evidence="9 10">CBS 115471</strain>
    </source>
</reference>
<dbReference type="PANTHER" id="PTHR33048:SF47">
    <property type="entry name" value="INTEGRAL MEMBRANE PROTEIN-RELATED"/>
    <property type="match status" value="1"/>
</dbReference>
<feature type="region of interest" description="Disordered" evidence="6">
    <location>
        <begin position="350"/>
        <end position="387"/>
    </location>
</feature>
<feature type="compositionally biased region" description="Basic and acidic residues" evidence="6">
    <location>
        <begin position="353"/>
        <end position="367"/>
    </location>
</feature>
<keyword evidence="10" id="KW-1185">Reference proteome</keyword>
<dbReference type="OrthoDB" id="444631at2759"/>